<dbReference type="Gene3D" id="3.90.70.10">
    <property type="entry name" value="Cysteine proteinases"/>
    <property type="match status" value="1"/>
</dbReference>
<evidence type="ECO:0000313" key="5">
    <source>
        <dbReference type="Proteomes" id="UP001460270"/>
    </source>
</evidence>
<evidence type="ECO:0000256" key="2">
    <source>
        <dbReference type="SAM" id="MobiDB-lite"/>
    </source>
</evidence>
<dbReference type="SUPFAM" id="SSF54001">
    <property type="entry name" value="Cysteine proteinases"/>
    <property type="match status" value="1"/>
</dbReference>
<dbReference type="InterPro" id="IPR016024">
    <property type="entry name" value="ARM-type_fold"/>
</dbReference>
<feature type="compositionally biased region" description="Polar residues" evidence="2">
    <location>
        <begin position="609"/>
        <end position="631"/>
    </location>
</feature>
<dbReference type="Pfam" id="PF00443">
    <property type="entry name" value="UCH"/>
    <property type="match status" value="1"/>
</dbReference>
<dbReference type="CDD" id="cd02664">
    <property type="entry name" value="Peptidase_C19H"/>
    <property type="match status" value="1"/>
</dbReference>
<dbReference type="GO" id="GO:0004843">
    <property type="term" value="F:cysteine-type deubiquitinase activity"/>
    <property type="evidence" value="ECO:0007669"/>
    <property type="project" value="UniProtKB-UniRule"/>
</dbReference>
<organism evidence="4 5">
    <name type="scientific">Mugilogobius chulae</name>
    <name type="common">yellowstripe goby</name>
    <dbReference type="NCBI Taxonomy" id="88201"/>
    <lineage>
        <taxon>Eukaryota</taxon>
        <taxon>Metazoa</taxon>
        <taxon>Chordata</taxon>
        <taxon>Craniata</taxon>
        <taxon>Vertebrata</taxon>
        <taxon>Euteleostomi</taxon>
        <taxon>Actinopterygii</taxon>
        <taxon>Neopterygii</taxon>
        <taxon>Teleostei</taxon>
        <taxon>Neoteleostei</taxon>
        <taxon>Acanthomorphata</taxon>
        <taxon>Gobiaria</taxon>
        <taxon>Gobiiformes</taxon>
        <taxon>Gobioidei</taxon>
        <taxon>Gobiidae</taxon>
        <taxon>Gobionellinae</taxon>
        <taxon>Mugilogobius</taxon>
    </lineage>
</organism>
<comment type="caution">
    <text evidence="4">The sequence shown here is derived from an EMBL/GenBank/DDBJ whole genome shotgun (WGS) entry which is preliminary data.</text>
</comment>
<dbReference type="InterPro" id="IPR038765">
    <property type="entry name" value="Papain-like_cys_pep_sf"/>
</dbReference>
<dbReference type="InterPro" id="IPR018200">
    <property type="entry name" value="USP_CS"/>
</dbReference>
<dbReference type="Proteomes" id="UP001460270">
    <property type="component" value="Unassembled WGS sequence"/>
</dbReference>
<comment type="catalytic activity">
    <reaction evidence="1">
        <text>Thiol-dependent hydrolysis of ester, thioester, amide, peptide and isopeptide bonds formed by the C-terminal Gly of ubiquitin (a 76-residue protein attached to proteins as an intracellular targeting signal).</text>
        <dbReference type="EC" id="3.4.19.12"/>
    </reaction>
</comment>
<evidence type="ECO:0000256" key="1">
    <source>
        <dbReference type="RuleBase" id="RU366025"/>
    </source>
</evidence>
<protein>
    <recommendedName>
        <fullName evidence="1">Ubiquitin carboxyl-terminal hydrolase</fullName>
        <ecNumber evidence="1">3.4.19.12</ecNumber>
    </recommendedName>
</protein>
<dbReference type="InterPro" id="IPR049407">
    <property type="entry name" value="Usp38-like_N"/>
</dbReference>
<name>A0AAW0PL95_9GOBI</name>
<keyword evidence="1" id="KW-0788">Thiol protease</keyword>
<dbReference type="PROSITE" id="PS00972">
    <property type="entry name" value="USP_1"/>
    <property type="match status" value="1"/>
</dbReference>
<dbReference type="PROSITE" id="PS50235">
    <property type="entry name" value="USP_3"/>
    <property type="match status" value="1"/>
</dbReference>
<dbReference type="GO" id="GO:0005829">
    <property type="term" value="C:cytosol"/>
    <property type="evidence" value="ECO:0007669"/>
    <property type="project" value="TreeGrafter"/>
</dbReference>
<gene>
    <name evidence="4" type="ORF">WMY93_006950</name>
</gene>
<evidence type="ECO:0000259" key="3">
    <source>
        <dbReference type="PROSITE" id="PS50235"/>
    </source>
</evidence>
<evidence type="ECO:0000313" key="4">
    <source>
        <dbReference type="EMBL" id="KAK7930555.1"/>
    </source>
</evidence>
<feature type="region of interest" description="Disordered" evidence="2">
    <location>
        <begin position="725"/>
        <end position="750"/>
    </location>
</feature>
<feature type="region of interest" description="Disordered" evidence="2">
    <location>
        <begin position="929"/>
        <end position="964"/>
    </location>
</feature>
<feature type="domain" description="USP" evidence="3">
    <location>
        <begin position="406"/>
        <end position="878"/>
    </location>
</feature>
<dbReference type="Pfam" id="PF21246">
    <property type="entry name" value="Usp38-like_N"/>
    <property type="match status" value="1"/>
</dbReference>
<dbReference type="AlphaFoldDB" id="A0AAW0PL95"/>
<keyword evidence="1" id="KW-0378">Hydrolase</keyword>
<keyword evidence="5" id="KW-1185">Reference proteome</keyword>
<comment type="similarity">
    <text evidence="1">Belongs to the peptidase C19 family.</text>
</comment>
<sequence length="972" mass="107992">MDKILEGLVSSNHPLQVKKAIIKKVIEAAENTVTEEQCQDMFTLTTHLILLGEDAFQKQVGFQVLEAYARYHRPEFERYFSKDFVLGLLQQGYGELHHKDPAIIDFIHSCLRLLISCPSVLEIFSVIQVEVLRMVCERPDPALCARLSALLSDFVQCIPKEKTGGLFCQQLVRTISYFQCFASEEQELREYVSQVTRVSTLLQNIWKADPATLVPSLQEVFTIISSTELTYEPSIALACLVQHIPVHMITVLIKSLTTDQSVKDANMTKALCRMIDWLSWPLAHNVDIWVIALLKGLAAAQKFTILIDVTLLKIELVFNRLWYPIVRQGAFAVLSHMLLSFQHSPEAFHLVVPHLYDHILESIKDLPKPGEDKIKLVLNQSAWTSQSNSFAPGFLRPSGKSETGKTGLVNLGNTCYMNSIIQALFMATDFRRHVLSLNLNGSERLMKKIQLLFAFLSHTQRAAYAPKNFLESSRPPWFNAGSQQDCSEYLRFLLDRLHEEEKTIQVLQSSEVLKDVSNDDRTDNCPNSLTSPEENVSSLNPTHCDNRTLIEKMFGGKLITGIRCSQCNSMSEKEEPFTDLSLAFCPPATSAESGQAAGPSSAPELHCQGSVNGGSENPESGTVKSPASSVSIVPMTSEPPLSVPDLVNYFLAPEILDADNAYFCEKCSSLQRAERTLKVVSAPEYLILTLLRFAYDAKCHVRRKILDNVTIPALMRLPVHTQMSSESLQEDSPECSENLAKKLKPSQNDDEERIDGAVKDMPFQSVPYVLCSVVMHSGLSSESGHYYSYCRNICEVDGTQHLTNCLSLKDDNGAGCISSSCSSVTVSHENSLSPKGYPEKDWLLFNDSRVTYASFQSVQNITDRFPKDTAYVLIYRKQEIPGQNVNGNGETNGMRMNAEPPLHKELLDAIIKDNKLFLQEQELNARTQVLQASSSCSSRPNGSDDNNPPGSCGPSGGGGGGGGFNTISRLVF</sequence>
<proteinExistence type="inferred from homology"/>
<keyword evidence="1" id="KW-0645">Protease</keyword>
<dbReference type="GO" id="GO:0006511">
    <property type="term" value="P:ubiquitin-dependent protein catabolic process"/>
    <property type="evidence" value="ECO:0007669"/>
    <property type="project" value="InterPro"/>
</dbReference>
<dbReference type="InterPro" id="IPR028889">
    <property type="entry name" value="USP"/>
</dbReference>
<feature type="region of interest" description="Disordered" evidence="2">
    <location>
        <begin position="517"/>
        <end position="539"/>
    </location>
</feature>
<feature type="compositionally biased region" description="Gly residues" evidence="2">
    <location>
        <begin position="953"/>
        <end position="964"/>
    </location>
</feature>
<dbReference type="GO" id="GO:0005634">
    <property type="term" value="C:nucleus"/>
    <property type="evidence" value="ECO:0007669"/>
    <property type="project" value="TreeGrafter"/>
</dbReference>
<dbReference type="EMBL" id="JBBPFD010000004">
    <property type="protein sequence ID" value="KAK7930555.1"/>
    <property type="molecule type" value="Genomic_DNA"/>
</dbReference>
<dbReference type="InterPro" id="IPR033840">
    <property type="entry name" value="USP38"/>
</dbReference>
<feature type="compositionally biased region" description="Polar residues" evidence="2">
    <location>
        <begin position="929"/>
        <end position="946"/>
    </location>
</feature>
<keyword evidence="1" id="KW-0833">Ubl conjugation pathway</keyword>
<dbReference type="InterPro" id="IPR001394">
    <property type="entry name" value="Peptidase_C19_UCH"/>
</dbReference>
<dbReference type="SUPFAM" id="SSF48371">
    <property type="entry name" value="ARM repeat"/>
    <property type="match status" value="1"/>
</dbReference>
<feature type="region of interest" description="Disordered" evidence="2">
    <location>
        <begin position="592"/>
        <end position="631"/>
    </location>
</feature>
<accession>A0AAW0PL95</accession>
<reference evidence="5" key="1">
    <citation type="submission" date="2024-04" db="EMBL/GenBank/DDBJ databases">
        <title>Salinicola lusitanus LLJ914,a marine bacterium isolated from the Okinawa Trough.</title>
        <authorList>
            <person name="Li J."/>
        </authorList>
    </citation>
    <scope>NUCLEOTIDE SEQUENCE [LARGE SCALE GENOMIC DNA]</scope>
</reference>
<dbReference type="GO" id="GO:0016579">
    <property type="term" value="P:protein deubiquitination"/>
    <property type="evidence" value="ECO:0007669"/>
    <property type="project" value="InterPro"/>
</dbReference>
<feature type="compositionally biased region" description="Polar residues" evidence="2">
    <location>
        <begin position="524"/>
        <end position="539"/>
    </location>
</feature>
<dbReference type="PROSITE" id="PS00973">
    <property type="entry name" value="USP_2"/>
    <property type="match status" value="1"/>
</dbReference>
<dbReference type="EC" id="3.4.19.12" evidence="1"/>
<dbReference type="PANTHER" id="PTHR24006:SF710">
    <property type="entry name" value="UBIQUITIN CARBOXYL-TERMINAL HYDROLASE 38"/>
    <property type="match status" value="1"/>
</dbReference>
<dbReference type="InterPro" id="IPR050164">
    <property type="entry name" value="Peptidase_C19"/>
</dbReference>
<dbReference type="PANTHER" id="PTHR24006">
    <property type="entry name" value="UBIQUITIN CARBOXYL-TERMINAL HYDROLASE"/>
    <property type="match status" value="1"/>
</dbReference>